<keyword evidence="1 5" id="KW-0489">Methyltransferase</keyword>
<dbReference type="PANTHER" id="PTHR18895">
    <property type="entry name" value="HEMK METHYLTRANSFERASE"/>
    <property type="match status" value="1"/>
</dbReference>
<evidence type="ECO:0000313" key="6">
    <source>
        <dbReference type="Proteomes" id="UP000034875"/>
    </source>
</evidence>
<evidence type="ECO:0000256" key="2">
    <source>
        <dbReference type="ARBA" id="ARBA00022679"/>
    </source>
</evidence>
<evidence type="ECO:0000313" key="5">
    <source>
        <dbReference type="EMBL" id="KKS44131.1"/>
    </source>
</evidence>
<feature type="domain" description="Methyltransferase" evidence="4">
    <location>
        <begin position="86"/>
        <end position="236"/>
    </location>
</feature>
<protein>
    <submittedName>
        <fullName evidence="5">Release factor glutamine methyltransferase</fullName>
    </submittedName>
</protein>
<dbReference type="SUPFAM" id="SSF53335">
    <property type="entry name" value="S-adenosyl-L-methionine-dependent methyltransferases"/>
    <property type="match status" value="1"/>
</dbReference>
<dbReference type="NCBIfam" id="TIGR00536">
    <property type="entry name" value="hemK_fam"/>
    <property type="match status" value="1"/>
</dbReference>
<comment type="caution">
    <text evidence="5">The sequence shown here is derived from an EMBL/GenBank/DDBJ whole genome shotgun (WGS) entry which is preliminary data.</text>
</comment>
<reference evidence="5 6" key="1">
    <citation type="journal article" date="2015" name="Nature">
        <title>rRNA introns, odd ribosomes, and small enigmatic genomes across a large radiation of phyla.</title>
        <authorList>
            <person name="Brown C.T."/>
            <person name="Hug L.A."/>
            <person name="Thomas B.C."/>
            <person name="Sharon I."/>
            <person name="Castelle C.J."/>
            <person name="Singh A."/>
            <person name="Wilkins M.J."/>
            <person name="Williams K.H."/>
            <person name="Banfield J.F."/>
        </authorList>
    </citation>
    <scope>NUCLEOTIDE SEQUENCE [LARGE SCALE GENOMIC DNA]</scope>
</reference>
<dbReference type="PANTHER" id="PTHR18895:SF74">
    <property type="entry name" value="MTRF1L RELEASE FACTOR GLUTAMINE METHYLTRANSFERASE"/>
    <property type="match status" value="1"/>
</dbReference>
<dbReference type="Gene3D" id="3.40.50.150">
    <property type="entry name" value="Vaccinia Virus protein VP39"/>
    <property type="match status" value="1"/>
</dbReference>
<dbReference type="Proteomes" id="UP000034875">
    <property type="component" value="Unassembled WGS sequence"/>
</dbReference>
<keyword evidence="3" id="KW-0949">S-adenosyl-L-methionine</keyword>
<dbReference type="Pfam" id="PF13847">
    <property type="entry name" value="Methyltransf_31"/>
    <property type="match status" value="1"/>
</dbReference>
<evidence type="ECO:0000259" key="4">
    <source>
        <dbReference type="Pfam" id="PF13847"/>
    </source>
</evidence>
<proteinExistence type="predicted"/>
<dbReference type="InterPro" id="IPR004556">
    <property type="entry name" value="HemK-like"/>
</dbReference>
<dbReference type="GO" id="GO:0032259">
    <property type="term" value="P:methylation"/>
    <property type="evidence" value="ECO:0007669"/>
    <property type="project" value="UniProtKB-KW"/>
</dbReference>
<dbReference type="GO" id="GO:0008276">
    <property type="term" value="F:protein methyltransferase activity"/>
    <property type="evidence" value="ECO:0007669"/>
    <property type="project" value="InterPro"/>
</dbReference>
<accession>A0A0G1BCQ9</accession>
<gene>
    <name evidence="5" type="ORF">UV05_C0011G0022</name>
</gene>
<organism evidence="5 6">
    <name type="scientific">candidate division CPR1 bacterium GW2011_GWA2_42_17</name>
    <dbReference type="NCBI Taxonomy" id="1618341"/>
    <lineage>
        <taxon>Bacteria</taxon>
        <taxon>candidate division CPR1</taxon>
    </lineage>
</organism>
<evidence type="ECO:0000256" key="3">
    <source>
        <dbReference type="ARBA" id="ARBA00022691"/>
    </source>
</evidence>
<dbReference type="InterPro" id="IPR025714">
    <property type="entry name" value="Methyltranfer_dom"/>
</dbReference>
<sequence length="270" mass="30520">MLTAMPQQKRVFTPYEQNQLKKYKVSLAKTQKYGTMPVEYICGFAEFGDYDFAVNPNVLIPRVESIQIVEAAIDHCSANLKRQYLIADVGCGSGNIGISLFLKLQKRPITSQIYLSDLSGKALKIAQQNAKRLIPKAQLANFTFLKSNLLSQYPKHPSPRRSPAKAGQPPQFDLIVANLPYIPTSRLKSLPASVKNYEPLMALDGGPKGLQLIKALIRQAPNYLKENGAMILEIDDKHKLTDFTEFINFKKQIQKDCFSRNRFLLLQRLF</sequence>
<dbReference type="CDD" id="cd02440">
    <property type="entry name" value="AdoMet_MTases"/>
    <property type="match status" value="1"/>
</dbReference>
<keyword evidence="2 5" id="KW-0808">Transferase</keyword>
<dbReference type="EMBL" id="LCCZ01000011">
    <property type="protein sequence ID" value="KKS44131.1"/>
    <property type="molecule type" value="Genomic_DNA"/>
</dbReference>
<name>A0A0G1BCQ9_9BACT</name>
<dbReference type="AlphaFoldDB" id="A0A0G1BCQ9"/>
<dbReference type="InterPro" id="IPR029063">
    <property type="entry name" value="SAM-dependent_MTases_sf"/>
</dbReference>
<evidence type="ECO:0000256" key="1">
    <source>
        <dbReference type="ARBA" id="ARBA00022603"/>
    </source>
</evidence>
<dbReference type="InterPro" id="IPR050320">
    <property type="entry name" value="N5-glutamine_MTase"/>
</dbReference>